<name>A0A915CM32_9BILA</name>
<evidence type="ECO:0000256" key="1">
    <source>
        <dbReference type="SAM" id="MobiDB-lite"/>
    </source>
</evidence>
<reference evidence="3" key="1">
    <citation type="submission" date="2022-11" db="UniProtKB">
        <authorList>
            <consortium name="WormBaseParasite"/>
        </authorList>
    </citation>
    <scope>IDENTIFICATION</scope>
</reference>
<protein>
    <submittedName>
        <fullName evidence="3">Uncharacterized protein</fullName>
    </submittedName>
</protein>
<dbReference type="AlphaFoldDB" id="A0A915CM32"/>
<evidence type="ECO:0000313" key="2">
    <source>
        <dbReference type="Proteomes" id="UP000887574"/>
    </source>
</evidence>
<evidence type="ECO:0000313" key="3">
    <source>
        <dbReference type="WBParaSite" id="jg10555"/>
    </source>
</evidence>
<proteinExistence type="predicted"/>
<organism evidence="2 3">
    <name type="scientific">Ditylenchus dipsaci</name>
    <dbReference type="NCBI Taxonomy" id="166011"/>
    <lineage>
        <taxon>Eukaryota</taxon>
        <taxon>Metazoa</taxon>
        <taxon>Ecdysozoa</taxon>
        <taxon>Nematoda</taxon>
        <taxon>Chromadorea</taxon>
        <taxon>Rhabditida</taxon>
        <taxon>Tylenchina</taxon>
        <taxon>Tylenchomorpha</taxon>
        <taxon>Sphaerularioidea</taxon>
        <taxon>Anguinidae</taxon>
        <taxon>Anguininae</taxon>
        <taxon>Ditylenchus</taxon>
    </lineage>
</organism>
<sequence length="66" mass="7436">MNPHVVFSQPQVKGSSEESKQLSIQWKKSAEGNIQNTIESPCLHCLVCVCQDVYILLYDWVLIVTG</sequence>
<feature type="region of interest" description="Disordered" evidence="1">
    <location>
        <begin position="1"/>
        <end position="20"/>
    </location>
</feature>
<dbReference type="Proteomes" id="UP000887574">
    <property type="component" value="Unplaced"/>
</dbReference>
<dbReference type="WBParaSite" id="jg10555">
    <property type="protein sequence ID" value="jg10555"/>
    <property type="gene ID" value="jg10555"/>
</dbReference>
<accession>A0A915CM32</accession>
<keyword evidence="2" id="KW-1185">Reference proteome</keyword>